<dbReference type="OrthoDB" id="6812310at2"/>
<dbReference type="Proteomes" id="UP000043699">
    <property type="component" value="Unassembled WGS sequence"/>
</dbReference>
<dbReference type="RefSeq" id="WP_052650838.1">
    <property type="nucleotide sequence ID" value="NZ_CCXS01000001.1"/>
</dbReference>
<evidence type="ECO:0000313" key="1">
    <source>
        <dbReference type="EMBL" id="CEG22109.1"/>
    </source>
</evidence>
<evidence type="ECO:0000313" key="2">
    <source>
        <dbReference type="Proteomes" id="UP000043699"/>
    </source>
</evidence>
<dbReference type="SUPFAM" id="SSF56112">
    <property type="entry name" value="Protein kinase-like (PK-like)"/>
    <property type="match status" value="1"/>
</dbReference>
<proteinExistence type="predicted"/>
<protein>
    <recommendedName>
        <fullName evidence="3">Protein kinase domain-containing protein</fullName>
    </recommendedName>
</protein>
<dbReference type="EMBL" id="CCXS01000001">
    <property type="protein sequence ID" value="CEG22109.1"/>
    <property type="molecule type" value="Genomic_DNA"/>
</dbReference>
<dbReference type="STRING" id="1499687.BN1080_01029"/>
<dbReference type="InterPro" id="IPR011009">
    <property type="entry name" value="Kinase-like_dom_sf"/>
</dbReference>
<dbReference type="AlphaFoldDB" id="A0A098EII6"/>
<keyword evidence="2" id="KW-1185">Reference proteome</keyword>
<sequence length="702" mass="82332">MENSMRVSDYLRELNSDKKKVKILHYNAEDDRLKMELAAAGYDNYLAVVSDISHSFSGYAYPVNGNDVIYKNNADVLILGKAGFDDIKKAFNSSAELIVFKPSNLVNNFSFLAVWAYKYARKRRWEMSFKVFAEENGKFSRGILFKRQYKKEKKARHYLSPETPIDSLFKRFNEQRLRYVVLRWFDKIPFSDIQEDVDLLVADEDIHKVQQALNEKVGILPFDLYSVSGLPGSSFKNMAYYPPNLAEKILSARTLWENRFFVPDKRHYFLSLLYHAVYHKGIKSGIPVRDGSFARQELADHEYLNILQALAKKNEMELKELNLMYFHHLLAAEGWAPATDTIRKLPDENASWLKETIARSSDDFEKSGEVMVFVIRDWAYKRGLTGFIINWLEKSGLNLVKAIELNREQKRQASQRLRGGNWGQGPWPVNGGEPAVLLVMYDYHPNPLKEKFKKKYPHVSNEHYLFKEEVRREINSNLEPEEKTNPIHSSDDEIEALDYINMVVPEIMSYVRDTIREWDKAYVTKEKVYKDLSGNRRRAKVEVIEYRGKKAVKKTYQAGKERFLKREVYVYGELSKECEFIPKLLDSGDNYLIVPLLDTLKIAENKRVKKWMLKKYKEEILGISRFFYEKGFALIDFHPGNILMTKEGPRIIDFEFLYKYDHKPKTIDESFDFIGYPDNFMADIPYGIDLKSRKDLWKKILY</sequence>
<evidence type="ECO:0008006" key="3">
    <source>
        <dbReference type="Google" id="ProtNLM"/>
    </source>
</evidence>
<accession>A0A098EII6</accession>
<reference evidence="1 2" key="1">
    <citation type="submission" date="2014-09" db="EMBL/GenBank/DDBJ databases">
        <authorList>
            <person name="Urmite Genomes Urmite Genomes"/>
        </authorList>
    </citation>
    <scope>NUCLEOTIDE SEQUENCE [LARGE SCALE GENOMIC DNA]</scope>
    <source>
        <strain evidence="1 2">ES2</strain>
    </source>
</reference>
<name>A0A098EII6_9BACL</name>
<gene>
    <name evidence="1" type="ORF">BN1080_01029</name>
</gene>
<organism evidence="1 2">
    <name type="scientific">Planococcus massiliensis</name>
    <dbReference type="NCBI Taxonomy" id="1499687"/>
    <lineage>
        <taxon>Bacteria</taxon>
        <taxon>Bacillati</taxon>
        <taxon>Bacillota</taxon>
        <taxon>Bacilli</taxon>
        <taxon>Bacillales</taxon>
        <taxon>Caryophanaceae</taxon>
        <taxon>Planococcus</taxon>
    </lineage>
</organism>